<dbReference type="AlphaFoldDB" id="A0AAD5K2V7"/>
<dbReference type="GO" id="GO:0008757">
    <property type="term" value="F:S-adenosylmethionine-dependent methyltransferase activity"/>
    <property type="evidence" value="ECO:0007669"/>
    <property type="project" value="InterPro"/>
</dbReference>
<evidence type="ECO:0000313" key="5">
    <source>
        <dbReference type="EMBL" id="KAI9266716.1"/>
    </source>
</evidence>
<evidence type="ECO:0000259" key="4">
    <source>
        <dbReference type="Pfam" id="PF08241"/>
    </source>
</evidence>
<dbReference type="Gene3D" id="3.40.50.150">
    <property type="entry name" value="Vaccinia Virus protein VP39"/>
    <property type="match status" value="1"/>
</dbReference>
<proteinExistence type="inferred from homology"/>
<gene>
    <name evidence="5" type="ORF">BDA99DRAFT_506493</name>
</gene>
<organism evidence="5 6">
    <name type="scientific">Phascolomyces articulosus</name>
    <dbReference type="NCBI Taxonomy" id="60185"/>
    <lineage>
        <taxon>Eukaryota</taxon>
        <taxon>Fungi</taxon>
        <taxon>Fungi incertae sedis</taxon>
        <taxon>Mucoromycota</taxon>
        <taxon>Mucoromycotina</taxon>
        <taxon>Mucoromycetes</taxon>
        <taxon>Mucorales</taxon>
        <taxon>Lichtheimiaceae</taxon>
        <taxon>Phascolomyces</taxon>
    </lineage>
</organism>
<name>A0AAD5K2V7_9FUNG</name>
<evidence type="ECO:0000256" key="2">
    <source>
        <dbReference type="ARBA" id="ARBA00022603"/>
    </source>
</evidence>
<dbReference type="InterPro" id="IPR029063">
    <property type="entry name" value="SAM-dependent_MTases_sf"/>
</dbReference>
<keyword evidence="3" id="KW-0808">Transferase</keyword>
<keyword evidence="6" id="KW-1185">Reference proteome</keyword>
<protein>
    <submittedName>
        <fullName evidence="5">S-adenosyl-L-methionine-dependent methyltransferase</fullName>
    </submittedName>
</protein>
<dbReference type="PANTHER" id="PTHR44942:SF4">
    <property type="entry name" value="METHYLTRANSFERASE TYPE 11 DOMAIN-CONTAINING PROTEIN"/>
    <property type="match status" value="1"/>
</dbReference>
<dbReference type="Pfam" id="PF08241">
    <property type="entry name" value="Methyltransf_11"/>
    <property type="match status" value="1"/>
</dbReference>
<dbReference type="SUPFAM" id="SSF53335">
    <property type="entry name" value="S-adenosyl-L-methionine-dependent methyltransferases"/>
    <property type="match status" value="1"/>
</dbReference>
<dbReference type="Proteomes" id="UP001209540">
    <property type="component" value="Unassembled WGS sequence"/>
</dbReference>
<sequence length="257" mass="29834">MEIKKLRHYYTIAQTRPRYPKAALDKIQKLIPNLNASILDLAAGTGILTQLLVDRGYTNVTAVEPVDGMLEKLISLLPEVAAKKGTSWEIPLPSQSQDVVFVAQAWHWFADLNSLKEIHRVLKPNGYFVLLWNMESPRSLWVQGLRNIYERYENSAPQYRLGWWKAVFEEKEAGELFNLPLNHNQFEYDFLVSKENIFRRVMTKSYIAVLSDEERVAVTKEMEAILANPANEFSVNEENQALYPHDTDMFWTQKRND</sequence>
<evidence type="ECO:0000313" key="6">
    <source>
        <dbReference type="Proteomes" id="UP001209540"/>
    </source>
</evidence>
<comment type="caution">
    <text evidence="5">The sequence shown here is derived from an EMBL/GenBank/DDBJ whole genome shotgun (WGS) entry which is preliminary data.</text>
</comment>
<reference evidence="5" key="1">
    <citation type="journal article" date="2022" name="IScience">
        <title>Evolution of zygomycete secretomes and the origins of terrestrial fungal ecologies.</title>
        <authorList>
            <person name="Chang Y."/>
            <person name="Wang Y."/>
            <person name="Mondo S."/>
            <person name="Ahrendt S."/>
            <person name="Andreopoulos W."/>
            <person name="Barry K."/>
            <person name="Beard J."/>
            <person name="Benny G.L."/>
            <person name="Blankenship S."/>
            <person name="Bonito G."/>
            <person name="Cuomo C."/>
            <person name="Desiro A."/>
            <person name="Gervers K.A."/>
            <person name="Hundley H."/>
            <person name="Kuo A."/>
            <person name="LaButti K."/>
            <person name="Lang B.F."/>
            <person name="Lipzen A."/>
            <person name="O'Donnell K."/>
            <person name="Pangilinan J."/>
            <person name="Reynolds N."/>
            <person name="Sandor L."/>
            <person name="Smith M.E."/>
            <person name="Tsang A."/>
            <person name="Grigoriev I.V."/>
            <person name="Stajich J.E."/>
            <person name="Spatafora J.W."/>
        </authorList>
    </citation>
    <scope>NUCLEOTIDE SEQUENCE</scope>
    <source>
        <strain evidence="5">RSA 2281</strain>
    </source>
</reference>
<feature type="domain" description="Methyltransferase type 11" evidence="4">
    <location>
        <begin position="39"/>
        <end position="130"/>
    </location>
</feature>
<comment type="similarity">
    <text evidence="1">Belongs to the methyltransferase superfamily.</text>
</comment>
<keyword evidence="2 5" id="KW-0489">Methyltransferase</keyword>
<dbReference type="CDD" id="cd02440">
    <property type="entry name" value="AdoMet_MTases"/>
    <property type="match status" value="1"/>
</dbReference>
<dbReference type="EMBL" id="JAIXMP010000010">
    <property type="protein sequence ID" value="KAI9266716.1"/>
    <property type="molecule type" value="Genomic_DNA"/>
</dbReference>
<dbReference type="GO" id="GO:0032259">
    <property type="term" value="P:methylation"/>
    <property type="evidence" value="ECO:0007669"/>
    <property type="project" value="UniProtKB-KW"/>
</dbReference>
<dbReference type="PANTHER" id="PTHR44942">
    <property type="entry name" value="METHYLTRANSF_11 DOMAIN-CONTAINING PROTEIN"/>
    <property type="match status" value="1"/>
</dbReference>
<evidence type="ECO:0000256" key="1">
    <source>
        <dbReference type="ARBA" id="ARBA00008361"/>
    </source>
</evidence>
<evidence type="ECO:0000256" key="3">
    <source>
        <dbReference type="ARBA" id="ARBA00022679"/>
    </source>
</evidence>
<dbReference type="InterPro" id="IPR051052">
    <property type="entry name" value="Diverse_substrate_MTase"/>
</dbReference>
<dbReference type="InterPro" id="IPR013216">
    <property type="entry name" value="Methyltransf_11"/>
</dbReference>
<accession>A0AAD5K2V7</accession>
<reference evidence="5" key="2">
    <citation type="submission" date="2023-02" db="EMBL/GenBank/DDBJ databases">
        <authorList>
            <consortium name="DOE Joint Genome Institute"/>
            <person name="Mondo S.J."/>
            <person name="Chang Y."/>
            <person name="Wang Y."/>
            <person name="Ahrendt S."/>
            <person name="Andreopoulos W."/>
            <person name="Barry K."/>
            <person name="Beard J."/>
            <person name="Benny G.L."/>
            <person name="Blankenship S."/>
            <person name="Bonito G."/>
            <person name="Cuomo C."/>
            <person name="Desiro A."/>
            <person name="Gervers K.A."/>
            <person name="Hundley H."/>
            <person name="Kuo A."/>
            <person name="LaButti K."/>
            <person name="Lang B.F."/>
            <person name="Lipzen A."/>
            <person name="O'Donnell K."/>
            <person name="Pangilinan J."/>
            <person name="Reynolds N."/>
            <person name="Sandor L."/>
            <person name="Smith M.W."/>
            <person name="Tsang A."/>
            <person name="Grigoriev I.V."/>
            <person name="Stajich J.E."/>
            <person name="Spatafora J.W."/>
        </authorList>
    </citation>
    <scope>NUCLEOTIDE SEQUENCE</scope>
    <source>
        <strain evidence="5">RSA 2281</strain>
    </source>
</reference>